<evidence type="ECO:0000256" key="1">
    <source>
        <dbReference type="SAM" id="Phobius"/>
    </source>
</evidence>
<evidence type="ECO:0000313" key="3">
    <source>
        <dbReference type="EMBL" id="ODA28560.1"/>
    </source>
</evidence>
<feature type="domain" description="TadE-like" evidence="2">
    <location>
        <begin position="44"/>
        <end position="83"/>
    </location>
</feature>
<protein>
    <recommendedName>
        <fullName evidence="2">TadE-like domain-containing protein</fullName>
    </recommendedName>
</protein>
<feature type="transmembrane region" description="Helical" evidence="1">
    <location>
        <begin position="44"/>
        <end position="63"/>
    </location>
</feature>
<evidence type="ECO:0000313" key="4">
    <source>
        <dbReference type="Proteomes" id="UP000094828"/>
    </source>
</evidence>
<sequence>MFQPVILSTGENIMLRIPCYAPTSSIPPEPLVSEFWRYQRNRRGAVAVETALVLPVFVMLILGCIEFSRALSVSELLTTATRENCRRAVIDGSTSSSIIETTRQQILQTIGPSVSTFEIVIEVDRPEAQNLVEKARPGDIVTLKVAIPVSHIQLTPGDFLSSITLRSQCSMTHE</sequence>
<dbReference type="OrthoDB" id="278387at2"/>
<keyword evidence="1" id="KW-1133">Transmembrane helix</keyword>
<dbReference type="InterPro" id="IPR012495">
    <property type="entry name" value="TadE-like_dom"/>
</dbReference>
<proteinExistence type="predicted"/>
<organism evidence="3 4">
    <name type="scientific">Planctopirus hydrillae</name>
    <dbReference type="NCBI Taxonomy" id="1841610"/>
    <lineage>
        <taxon>Bacteria</taxon>
        <taxon>Pseudomonadati</taxon>
        <taxon>Planctomycetota</taxon>
        <taxon>Planctomycetia</taxon>
        <taxon>Planctomycetales</taxon>
        <taxon>Planctomycetaceae</taxon>
        <taxon>Planctopirus</taxon>
    </lineage>
</organism>
<accession>A0A1C3E5P7</accession>
<keyword evidence="4" id="KW-1185">Reference proteome</keyword>
<dbReference type="EMBL" id="LYDR01000152">
    <property type="protein sequence ID" value="ODA28560.1"/>
    <property type="molecule type" value="Genomic_DNA"/>
</dbReference>
<dbReference type="Proteomes" id="UP000094828">
    <property type="component" value="Unassembled WGS sequence"/>
</dbReference>
<evidence type="ECO:0000259" key="2">
    <source>
        <dbReference type="Pfam" id="PF07811"/>
    </source>
</evidence>
<dbReference type="AlphaFoldDB" id="A0A1C3E5P7"/>
<comment type="caution">
    <text evidence="3">The sequence shown here is derived from an EMBL/GenBank/DDBJ whole genome shotgun (WGS) entry which is preliminary data.</text>
</comment>
<gene>
    <name evidence="3" type="ORF">A6X21_12730</name>
</gene>
<keyword evidence="1" id="KW-0812">Transmembrane</keyword>
<dbReference type="Pfam" id="PF07811">
    <property type="entry name" value="TadE"/>
    <property type="match status" value="1"/>
</dbReference>
<keyword evidence="1" id="KW-0472">Membrane</keyword>
<reference evidence="3 4" key="1">
    <citation type="submission" date="2016-05" db="EMBL/GenBank/DDBJ databases">
        <title>Genomic and physiological characterization of Planctopirus sp. isolated from fresh water lake.</title>
        <authorList>
            <person name="Subhash Y."/>
            <person name="Ramana C."/>
        </authorList>
    </citation>
    <scope>NUCLEOTIDE SEQUENCE [LARGE SCALE GENOMIC DNA]</scope>
    <source>
        <strain evidence="3 4">JC280</strain>
    </source>
</reference>
<dbReference type="STRING" id="1841610.A6X21_12730"/>
<name>A0A1C3E5P7_9PLAN</name>